<keyword evidence="9" id="KW-0479">Metal-binding</keyword>
<feature type="transmembrane region" description="Helical" evidence="9">
    <location>
        <begin position="432"/>
        <end position="459"/>
    </location>
</feature>
<dbReference type="NCBIfam" id="TIGR00400">
    <property type="entry name" value="mgtE"/>
    <property type="match status" value="1"/>
</dbReference>
<evidence type="ECO:0000256" key="6">
    <source>
        <dbReference type="ARBA" id="ARBA00022989"/>
    </source>
</evidence>
<dbReference type="Pfam" id="PF03448">
    <property type="entry name" value="MgtE_N"/>
    <property type="match status" value="1"/>
</dbReference>
<evidence type="ECO:0000313" key="12">
    <source>
        <dbReference type="Proteomes" id="UP000028702"/>
    </source>
</evidence>
<dbReference type="EMBL" id="BBIO01000018">
    <property type="protein sequence ID" value="GAK46390.1"/>
    <property type="molecule type" value="Genomic_DNA"/>
</dbReference>
<comment type="similarity">
    <text evidence="2 9">Belongs to the SLC41A transporter family.</text>
</comment>
<dbReference type="InterPro" id="IPR006667">
    <property type="entry name" value="SLC41_membr_dom"/>
</dbReference>
<evidence type="ECO:0000259" key="10">
    <source>
        <dbReference type="PROSITE" id="PS51371"/>
    </source>
</evidence>
<comment type="caution">
    <text evidence="9">Lacks conserved residue(s) required for the propagation of feature annotation.</text>
</comment>
<dbReference type="AlphaFoldDB" id="A0A081BEC2"/>
<dbReference type="InterPro" id="IPR038076">
    <property type="entry name" value="MgtE_N_sf"/>
</dbReference>
<dbReference type="PANTHER" id="PTHR43773:SF1">
    <property type="entry name" value="MAGNESIUM TRANSPORTER MGTE"/>
    <property type="match status" value="1"/>
</dbReference>
<dbReference type="GO" id="GO:0046872">
    <property type="term" value="F:metal ion binding"/>
    <property type="evidence" value="ECO:0007669"/>
    <property type="project" value="UniProtKB-KW"/>
</dbReference>
<dbReference type="STRING" id="1333998.M2A_2889"/>
<comment type="function">
    <text evidence="9">Acts as a magnesium transporter.</text>
</comment>
<sequence>MSETAVARQSEERDDPLTPQFVRQVIDALDRGDGDQVRNLIAPMRPADIAELLDLMRTDERRALVEMLGPELKPEVLSELEEGVRDEVIALLDPGDIAQALAEMDSDDAVYLLEDLDQQGQQEILSQMPADERAALERALEYPEDSAGRLMQRHLVAVPPFWDVGHTIDYMREAEDLPDEFYEIFVVDPAYRPIGTVPLYRVMRSKRPTKISDIMNTEQTLIRVDTDREEVARLFEKYDLISAAVIDENDRLVGVTTVDDIVEVISEEATEDIRLMGGIVNEEAVGDSVALTARNRFSWLFVNLLTAILASVVIGLFDATIEQMVALAVLMPIVASMGGNAGTQTMTVAVRSLATRELGPLNALRFMRRELMVGVVNGILFALLIGAVGGVWFQDAMLGVVLGAAMIVNMVVAAVSGILVPMALDRMNIDPAVASSVFVTTMTDVVGFFAFLGLAAIWLM</sequence>
<dbReference type="eggNOG" id="COG2239">
    <property type="taxonomic scope" value="Bacteria"/>
</dbReference>
<dbReference type="InterPro" id="IPR036739">
    <property type="entry name" value="SLC41_membr_dom_sf"/>
</dbReference>
<dbReference type="InterPro" id="IPR006669">
    <property type="entry name" value="MgtE_transporter"/>
</dbReference>
<dbReference type="CDD" id="cd04606">
    <property type="entry name" value="CBS_pair_Mg_transporter"/>
    <property type="match status" value="1"/>
</dbReference>
<dbReference type="InterPro" id="IPR006668">
    <property type="entry name" value="Mg_transptr_MgtE_intracell_dom"/>
</dbReference>
<dbReference type="Gene3D" id="1.25.60.10">
    <property type="entry name" value="MgtE N-terminal domain-like"/>
    <property type="match status" value="1"/>
</dbReference>
<dbReference type="InterPro" id="IPR000644">
    <property type="entry name" value="CBS_dom"/>
</dbReference>
<dbReference type="InterPro" id="IPR046342">
    <property type="entry name" value="CBS_dom_sf"/>
</dbReference>
<feature type="transmembrane region" description="Helical" evidence="9">
    <location>
        <begin position="297"/>
        <end position="317"/>
    </location>
</feature>
<accession>A0A081BEC2</accession>
<comment type="subcellular location">
    <subcellularLocation>
        <location evidence="9">Cell membrane</location>
        <topology evidence="9">Multi-pass membrane protein</topology>
    </subcellularLocation>
    <subcellularLocation>
        <location evidence="1">Membrane</location>
        <topology evidence="1">Multi-pass membrane protein</topology>
    </subcellularLocation>
</comment>
<dbReference type="PANTHER" id="PTHR43773">
    <property type="entry name" value="MAGNESIUM TRANSPORTER MGTE"/>
    <property type="match status" value="1"/>
</dbReference>
<evidence type="ECO:0000256" key="9">
    <source>
        <dbReference type="RuleBase" id="RU362011"/>
    </source>
</evidence>
<dbReference type="RefSeq" id="WP_045448912.1">
    <property type="nucleotide sequence ID" value="NZ_BBIO01000018.1"/>
</dbReference>
<keyword evidence="5 9" id="KW-0460">Magnesium</keyword>
<evidence type="ECO:0000256" key="3">
    <source>
        <dbReference type="ARBA" id="ARBA00022448"/>
    </source>
</evidence>
<evidence type="ECO:0000256" key="8">
    <source>
        <dbReference type="PROSITE-ProRule" id="PRU00703"/>
    </source>
</evidence>
<name>A0A081BEC2_9HYPH</name>
<organism evidence="11 12">
    <name type="scientific">Tepidicaulis marinus</name>
    <dbReference type="NCBI Taxonomy" id="1333998"/>
    <lineage>
        <taxon>Bacteria</taxon>
        <taxon>Pseudomonadati</taxon>
        <taxon>Pseudomonadota</taxon>
        <taxon>Alphaproteobacteria</taxon>
        <taxon>Hyphomicrobiales</taxon>
        <taxon>Parvibaculaceae</taxon>
        <taxon>Tepidicaulis</taxon>
    </lineage>
</organism>
<evidence type="ECO:0000313" key="11">
    <source>
        <dbReference type="EMBL" id="GAK46390.1"/>
    </source>
</evidence>
<keyword evidence="7 9" id="KW-0472">Membrane</keyword>
<evidence type="ECO:0000256" key="7">
    <source>
        <dbReference type="ARBA" id="ARBA00023136"/>
    </source>
</evidence>
<dbReference type="SUPFAM" id="SSF161093">
    <property type="entry name" value="MgtE membrane domain-like"/>
    <property type="match status" value="1"/>
</dbReference>
<dbReference type="Gene3D" id="3.10.580.10">
    <property type="entry name" value="CBS-domain"/>
    <property type="match status" value="1"/>
</dbReference>
<dbReference type="GO" id="GO:0015095">
    <property type="term" value="F:magnesium ion transmembrane transporter activity"/>
    <property type="evidence" value="ECO:0007669"/>
    <property type="project" value="UniProtKB-UniRule"/>
</dbReference>
<dbReference type="SUPFAM" id="SSF54631">
    <property type="entry name" value="CBS-domain pair"/>
    <property type="match status" value="1"/>
</dbReference>
<dbReference type="SMART" id="SM00924">
    <property type="entry name" value="MgtE_N"/>
    <property type="match status" value="1"/>
</dbReference>
<feature type="domain" description="CBS" evidence="10">
    <location>
        <begin position="215"/>
        <end position="271"/>
    </location>
</feature>
<keyword evidence="3 9" id="KW-0813">Transport</keyword>
<feature type="transmembrane region" description="Helical" evidence="9">
    <location>
        <begin position="399"/>
        <end position="420"/>
    </location>
</feature>
<evidence type="ECO:0000256" key="1">
    <source>
        <dbReference type="ARBA" id="ARBA00004141"/>
    </source>
</evidence>
<proteinExistence type="inferred from homology"/>
<comment type="subunit">
    <text evidence="9">Homodimer.</text>
</comment>
<dbReference type="PROSITE" id="PS51371">
    <property type="entry name" value="CBS"/>
    <property type="match status" value="1"/>
</dbReference>
<keyword evidence="4 9" id="KW-0812">Transmembrane</keyword>
<dbReference type="Gene3D" id="1.10.357.20">
    <property type="entry name" value="SLC41 divalent cation transporters, integral membrane domain"/>
    <property type="match status" value="1"/>
</dbReference>
<dbReference type="Pfam" id="PF01769">
    <property type="entry name" value="MgtE"/>
    <property type="match status" value="1"/>
</dbReference>
<keyword evidence="6 9" id="KW-1133">Transmembrane helix</keyword>
<reference evidence="11 12" key="1">
    <citation type="submission" date="2014-07" db="EMBL/GenBank/DDBJ databases">
        <title>Tepidicaulis marinum gen. nov., sp. nov., a novel marine bacterium denitrifying nitrate to nitrous oxide strictly under microaerobic conditions.</title>
        <authorList>
            <person name="Takeuchi M."/>
            <person name="Yamagishi T."/>
            <person name="Kamagata Y."/>
            <person name="Oshima K."/>
            <person name="Hattori M."/>
            <person name="Katayama T."/>
            <person name="Hanada S."/>
            <person name="Tamaki H."/>
            <person name="Marumo K."/>
            <person name="Maeda H."/>
            <person name="Nedachi M."/>
            <person name="Iwasaki W."/>
            <person name="Suwa Y."/>
            <person name="Sakata S."/>
        </authorList>
    </citation>
    <scope>NUCLEOTIDE SEQUENCE [LARGE SCALE GENOMIC DNA]</scope>
    <source>
        <strain evidence="11 12">MA2</strain>
    </source>
</reference>
<evidence type="ECO:0000256" key="4">
    <source>
        <dbReference type="ARBA" id="ARBA00022692"/>
    </source>
</evidence>
<keyword evidence="8" id="KW-0129">CBS domain</keyword>
<gene>
    <name evidence="11" type="ORF">M2A_2889</name>
</gene>
<feature type="transmembrane region" description="Helical" evidence="9">
    <location>
        <begin position="371"/>
        <end position="393"/>
    </location>
</feature>
<dbReference type="Proteomes" id="UP000028702">
    <property type="component" value="Unassembled WGS sequence"/>
</dbReference>
<evidence type="ECO:0000256" key="2">
    <source>
        <dbReference type="ARBA" id="ARBA00009749"/>
    </source>
</evidence>
<keyword evidence="9" id="KW-1003">Cell membrane</keyword>
<dbReference type="GO" id="GO:0005886">
    <property type="term" value="C:plasma membrane"/>
    <property type="evidence" value="ECO:0007669"/>
    <property type="project" value="UniProtKB-SubCell"/>
</dbReference>
<evidence type="ECO:0000256" key="5">
    <source>
        <dbReference type="ARBA" id="ARBA00022842"/>
    </source>
</evidence>
<dbReference type="SUPFAM" id="SSF158791">
    <property type="entry name" value="MgtE N-terminal domain-like"/>
    <property type="match status" value="1"/>
</dbReference>
<dbReference type="Pfam" id="PF00571">
    <property type="entry name" value="CBS"/>
    <property type="match status" value="1"/>
</dbReference>
<protein>
    <recommendedName>
        <fullName evidence="9">Magnesium transporter MgtE</fullName>
    </recommendedName>
</protein>
<comment type="caution">
    <text evidence="11">The sequence shown here is derived from an EMBL/GenBank/DDBJ whole genome shotgun (WGS) entry which is preliminary data.</text>
</comment>
<keyword evidence="12" id="KW-1185">Reference proteome</keyword>